<gene>
    <name evidence="2" type="ordered locus">Tery_2251</name>
</gene>
<dbReference type="Pfam" id="PF14221">
    <property type="entry name" value="DUF4330"/>
    <property type="match status" value="1"/>
</dbReference>
<sequence>MKILDSQGRLFGKISILDLGAVLIIFMVLVGIFVFPGTNKNSVAQVGNVITKPVEVDAIALGLKGRYPEKLLKEGEKTQLIIRNQPYGEVDLKSVEFLTRKVAVPQPDGTVRALPDPRDKELFSRNVLLTLKGQGRVTNDGPVLGNIKVKIGMTIELEGRDYNFNASVIDVRVQE</sequence>
<dbReference type="OrthoDB" id="516203at2"/>
<dbReference type="eggNOG" id="ENOG502ZYMB">
    <property type="taxonomic scope" value="Bacteria"/>
</dbReference>
<feature type="transmembrane region" description="Helical" evidence="1">
    <location>
        <begin position="16"/>
        <end position="35"/>
    </location>
</feature>
<dbReference type="InterPro" id="IPR025480">
    <property type="entry name" value="DUF4330"/>
</dbReference>
<keyword evidence="1" id="KW-0472">Membrane</keyword>
<keyword evidence="1" id="KW-0812">Transmembrane</keyword>
<keyword evidence="1" id="KW-1133">Transmembrane helix</keyword>
<organism evidence="2">
    <name type="scientific">Trichodesmium erythraeum (strain IMS101)</name>
    <dbReference type="NCBI Taxonomy" id="203124"/>
    <lineage>
        <taxon>Bacteria</taxon>
        <taxon>Bacillati</taxon>
        <taxon>Cyanobacteriota</taxon>
        <taxon>Cyanophyceae</taxon>
        <taxon>Oscillatoriophycideae</taxon>
        <taxon>Oscillatoriales</taxon>
        <taxon>Microcoleaceae</taxon>
        <taxon>Trichodesmium</taxon>
    </lineage>
</organism>
<dbReference type="HOGENOM" id="CLU_130859_0_0_3"/>
<dbReference type="KEGG" id="ter:Tery_2251"/>
<reference evidence="2" key="1">
    <citation type="submission" date="2006-06" db="EMBL/GenBank/DDBJ databases">
        <title>Complete sequence of Trichodesmium erythraeum IMS101.</title>
        <authorList>
            <consortium name="US DOE Joint Genome Institute"/>
            <person name="Copeland A."/>
            <person name="Lucas S."/>
            <person name="Lapidus A."/>
            <person name="Barry K."/>
            <person name="Detter J.C."/>
            <person name="Glavina del Rio T."/>
            <person name="Hammon N."/>
            <person name="Israni S."/>
            <person name="Dalin E."/>
            <person name="Tice H."/>
            <person name="Pitluck S."/>
            <person name="Kiss H."/>
            <person name="Munk A.C."/>
            <person name="Brettin T."/>
            <person name="Bruce D."/>
            <person name="Han C."/>
            <person name="Tapia R."/>
            <person name="Gilna P."/>
            <person name="Schmutz J."/>
            <person name="Larimer F."/>
            <person name="Land M."/>
            <person name="Hauser L."/>
            <person name="Kyrpides N."/>
            <person name="Kim E."/>
            <person name="Richardson P."/>
        </authorList>
    </citation>
    <scope>NUCLEOTIDE SEQUENCE [LARGE SCALE GENOMIC DNA]</scope>
    <source>
        <strain evidence="2">IMS101</strain>
    </source>
</reference>
<evidence type="ECO:0000313" key="2">
    <source>
        <dbReference type="EMBL" id="ABG51480.1"/>
    </source>
</evidence>
<proteinExistence type="predicted"/>
<evidence type="ECO:0000256" key="1">
    <source>
        <dbReference type="SAM" id="Phobius"/>
    </source>
</evidence>
<dbReference type="EMBL" id="CP000393">
    <property type="protein sequence ID" value="ABG51480.1"/>
    <property type="molecule type" value="Genomic_DNA"/>
</dbReference>
<protein>
    <recommendedName>
        <fullName evidence="3">Pyruvate/2-oxoglutarate dehydrogenase complex,dihydrolipoamide dehydrogenase (E3) component</fullName>
    </recommendedName>
</protein>
<dbReference type="STRING" id="203124.Tery_2251"/>
<dbReference type="RefSeq" id="WP_011611848.1">
    <property type="nucleotide sequence ID" value="NC_008312.1"/>
</dbReference>
<dbReference type="AlphaFoldDB" id="Q112U4"/>
<accession>Q112U4</accession>
<name>Q112U4_TRIEI</name>
<evidence type="ECO:0008006" key="3">
    <source>
        <dbReference type="Google" id="ProtNLM"/>
    </source>
</evidence>